<reference evidence="6" key="1">
    <citation type="submission" date="2023-06" db="EMBL/GenBank/DDBJ databases">
        <title>Genomic of Agaribacillus aureum.</title>
        <authorList>
            <person name="Wang G."/>
        </authorList>
    </citation>
    <scope>NUCLEOTIDE SEQUENCE</scope>
    <source>
        <strain evidence="6">BMA12</strain>
    </source>
</reference>
<keyword evidence="3" id="KW-0808">Transferase</keyword>
<comment type="similarity">
    <text evidence="5">Belongs to the class-III pyridoxal-phosphate-dependent aminotransferase family.</text>
</comment>
<keyword evidence="2 6" id="KW-0032">Aminotransferase</keyword>
<name>A0ABT8LA68_9BACT</name>
<evidence type="ECO:0000256" key="5">
    <source>
        <dbReference type="RuleBase" id="RU003560"/>
    </source>
</evidence>
<dbReference type="Gene3D" id="3.90.1150.10">
    <property type="entry name" value="Aspartate Aminotransferase, domain 1"/>
    <property type="match status" value="1"/>
</dbReference>
<dbReference type="GO" id="GO:0008483">
    <property type="term" value="F:transaminase activity"/>
    <property type="evidence" value="ECO:0007669"/>
    <property type="project" value="UniProtKB-KW"/>
</dbReference>
<evidence type="ECO:0000256" key="3">
    <source>
        <dbReference type="ARBA" id="ARBA00022679"/>
    </source>
</evidence>
<protein>
    <submittedName>
        <fullName evidence="6">Aminotransferase class III-fold pyridoxal phosphate-dependent enzyme</fullName>
    </submittedName>
</protein>
<gene>
    <name evidence="6" type="ORF">QQ020_17640</name>
</gene>
<dbReference type="InterPro" id="IPR050103">
    <property type="entry name" value="Class-III_PLP-dep_AT"/>
</dbReference>
<dbReference type="InterPro" id="IPR049704">
    <property type="entry name" value="Aminotrans_3_PPA_site"/>
</dbReference>
<dbReference type="Gene3D" id="3.40.640.10">
    <property type="entry name" value="Type I PLP-dependent aspartate aminotransferase-like (Major domain)"/>
    <property type="match status" value="1"/>
</dbReference>
<comment type="cofactor">
    <cofactor evidence="1">
        <name>pyridoxal 5'-phosphate</name>
        <dbReference type="ChEBI" id="CHEBI:597326"/>
    </cofactor>
</comment>
<dbReference type="PANTHER" id="PTHR11986:SF79">
    <property type="entry name" value="ACETYLORNITHINE AMINOTRANSFERASE, MITOCHONDRIAL"/>
    <property type="match status" value="1"/>
</dbReference>
<keyword evidence="7" id="KW-1185">Reference proteome</keyword>
<dbReference type="Proteomes" id="UP001172083">
    <property type="component" value="Unassembled WGS sequence"/>
</dbReference>
<dbReference type="InterPro" id="IPR015422">
    <property type="entry name" value="PyrdxlP-dep_Trfase_small"/>
</dbReference>
<accession>A0ABT8LA68</accession>
<dbReference type="PIRSF" id="PIRSF000521">
    <property type="entry name" value="Transaminase_4ab_Lys_Orn"/>
    <property type="match status" value="1"/>
</dbReference>
<evidence type="ECO:0000256" key="1">
    <source>
        <dbReference type="ARBA" id="ARBA00001933"/>
    </source>
</evidence>
<dbReference type="Pfam" id="PF00202">
    <property type="entry name" value="Aminotran_3"/>
    <property type="match status" value="1"/>
</dbReference>
<evidence type="ECO:0000256" key="4">
    <source>
        <dbReference type="ARBA" id="ARBA00022898"/>
    </source>
</evidence>
<proteinExistence type="inferred from homology"/>
<dbReference type="RefSeq" id="WP_346759241.1">
    <property type="nucleotide sequence ID" value="NZ_JAUJEB010000004.1"/>
</dbReference>
<evidence type="ECO:0000313" key="6">
    <source>
        <dbReference type="EMBL" id="MDN5213902.1"/>
    </source>
</evidence>
<keyword evidence="4 5" id="KW-0663">Pyridoxal phosphate</keyword>
<dbReference type="PROSITE" id="PS00600">
    <property type="entry name" value="AA_TRANSFER_CLASS_3"/>
    <property type="match status" value="1"/>
</dbReference>
<dbReference type="InterPro" id="IPR005814">
    <property type="entry name" value="Aminotrans_3"/>
</dbReference>
<dbReference type="EMBL" id="JAUJEB010000004">
    <property type="protein sequence ID" value="MDN5213902.1"/>
    <property type="molecule type" value="Genomic_DNA"/>
</dbReference>
<organism evidence="6 7">
    <name type="scientific">Agaribacillus aureus</name>
    <dbReference type="NCBI Taxonomy" id="3051825"/>
    <lineage>
        <taxon>Bacteria</taxon>
        <taxon>Pseudomonadati</taxon>
        <taxon>Bacteroidota</taxon>
        <taxon>Cytophagia</taxon>
        <taxon>Cytophagales</taxon>
        <taxon>Splendidivirgaceae</taxon>
        <taxon>Agaribacillus</taxon>
    </lineage>
</organism>
<dbReference type="CDD" id="cd00610">
    <property type="entry name" value="OAT_like"/>
    <property type="match status" value="1"/>
</dbReference>
<sequence>MNLFEVYPLFDLEPVKGSGSYIFDGKGNAYLDLYGGHAVISVGHSHPYYVNMIEKQLKRLGFYSNSVINGLQTELAAKLGELSGYNDYQLFLCNSGAEAIENALKLASFHTNKEKVIAFNKGFHGRTSAAVSITDNPKIQAPVNQNHQVTFIGLNDLNALETHLKTETYCAVVVEGIQGIAGIITPSPSFLQSAEKLCQKYGALLILDEIQSGYARTGKFFAHDDTGIRPDIITTAKGMGNGFPMAGVLINPAIKPSLGMLGTTFGGSHLACAAGIAVLDIIKDENLVDHAKTLGDWWLQALAQIDNIKEIRGQGLMIALEFDFPIKELRKFLLTNERIITGSSSDPKVLRLLPALNIGKEELIRFNTALQSALNQLDSIAAAEI</sequence>
<evidence type="ECO:0000313" key="7">
    <source>
        <dbReference type="Proteomes" id="UP001172083"/>
    </source>
</evidence>
<evidence type="ECO:0000256" key="2">
    <source>
        <dbReference type="ARBA" id="ARBA00022576"/>
    </source>
</evidence>
<comment type="caution">
    <text evidence="6">The sequence shown here is derived from an EMBL/GenBank/DDBJ whole genome shotgun (WGS) entry which is preliminary data.</text>
</comment>
<dbReference type="InterPro" id="IPR015421">
    <property type="entry name" value="PyrdxlP-dep_Trfase_major"/>
</dbReference>
<dbReference type="InterPro" id="IPR015424">
    <property type="entry name" value="PyrdxlP-dep_Trfase"/>
</dbReference>
<dbReference type="SUPFAM" id="SSF53383">
    <property type="entry name" value="PLP-dependent transferases"/>
    <property type="match status" value="1"/>
</dbReference>
<dbReference type="PANTHER" id="PTHR11986">
    <property type="entry name" value="AMINOTRANSFERASE CLASS III"/>
    <property type="match status" value="1"/>
</dbReference>